<organism evidence="5 6">
    <name type="scientific">Cottoperca gobio</name>
    <name type="common">Frogmouth</name>
    <name type="synonym">Aphritis gobio</name>
    <dbReference type="NCBI Taxonomy" id="56716"/>
    <lineage>
        <taxon>Eukaryota</taxon>
        <taxon>Metazoa</taxon>
        <taxon>Chordata</taxon>
        <taxon>Craniata</taxon>
        <taxon>Vertebrata</taxon>
        <taxon>Euteleostomi</taxon>
        <taxon>Actinopterygii</taxon>
        <taxon>Neopterygii</taxon>
        <taxon>Teleostei</taxon>
        <taxon>Neoteleostei</taxon>
        <taxon>Acanthomorphata</taxon>
        <taxon>Eupercaria</taxon>
        <taxon>Perciformes</taxon>
        <taxon>Notothenioidei</taxon>
        <taxon>Bovichtidae</taxon>
        <taxon>Cottoperca</taxon>
    </lineage>
</organism>
<protein>
    <submittedName>
        <fullName evidence="6">Cystatin C (Amyloid angiopathy and cerebral hemorrhage)</fullName>
    </submittedName>
</protein>
<evidence type="ECO:0000313" key="6">
    <source>
        <dbReference type="RefSeq" id="XP_029305843.1"/>
    </source>
</evidence>
<dbReference type="CTD" id="1471"/>
<name>A0A6J2R513_COTGO</name>
<dbReference type="Gene3D" id="3.10.450.10">
    <property type="match status" value="1"/>
</dbReference>
<comment type="similarity">
    <text evidence="1">Belongs to the cystatin family.</text>
</comment>
<dbReference type="RefSeq" id="XP_029305843.1">
    <property type="nucleotide sequence ID" value="XM_029449983.1"/>
</dbReference>
<evidence type="ECO:0000259" key="4">
    <source>
        <dbReference type="SMART" id="SM00043"/>
    </source>
</evidence>
<evidence type="ECO:0000313" key="5">
    <source>
        <dbReference type="Proteomes" id="UP000504630"/>
    </source>
</evidence>
<keyword evidence="3" id="KW-0732">Signal</keyword>
<dbReference type="FunFam" id="3.10.450.10:FF:000004">
    <property type="entry name" value="Cystatin C"/>
    <property type="match status" value="1"/>
</dbReference>
<dbReference type="InterPro" id="IPR046350">
    <property type="entry name" value="Cystatin_sf"/>
</dbReference>
<dbReference type="KEGG" id="cgob:115020098"/>
<dbReference type="InterPro" id="IPR000010">
    <property type="entry name" value="Cystatin_dom"/>
</dbReference>
<dbReference type="PANTHER" id="PTHR46186:SF12">
    <property type="entry name" value="CYSTATIN C (AMYLOID ANGIOPATHY AND CEREBRAL HEMORRHAGE)-RELATED"/>
    <property type="match status" value="1"/>
</dbReference>
<proteinExistence type="inferred from homology"/>
<feature type="signal peptide" evidence="3">
    <location>
        <begin position="1"/>
        <end position="20"/>
    </location>
</feature>
<dbReference type="SUPFAM" id="SSF54403">
    <property type="entry name" value="Cystatin/monellin"/>
    <property type="match status" value="1"/>
</dbReference>
<evidence type="ECO:0000256" key="2">
    <source>
        <dbReference type="ARBA" id="ARBA00023157"/>
    </source>
</evidence>
<dbReference type="InParanoid" id="A0A6J2R513"/>
<reference evidence="6" key="1">
    <citation type="submission" date="2025-08" db="UniProtKB">
        <authorList>
            <consortium name="RefSeq"/>
        </authorList>
    </citation>
    <scope>IDENTIFICATION</scope>
</reference>
<dbReference type="CDD" id="cd00042">
    <property type="entry name" value="CY"/>
    <property type="match status" value="1"/>
</dbReference>
<dbReference type="GeneID" id="115020098"/>
<dbReference type="InterPro" id="IPR018073">
    <property type="entry name" value="Prot_inh_cystat_CS"/>
</dbReference>
<dbReference type="GO" id="GO:0005737">
    <property type="term" value="C:cytoplasm"/>
    <property type="evidence" value="ECO:0007669"/>
    <property type="project" value="TreeGrafter"/>
</dbReference>
<dbReference type="FunCoup" id="A0A6J2R513">
    <property type="interactions" value="316"/>
</dbReference>
<keyword evidence="2" id="KW-1015">Disulfide bond</keyword>
<dbReference type="SMART" id="SM00043">
    <property type="entry name" value="CY"/>
    <property type="match status" value="1"/>
</dbReference>
<dbReference type="Pfam" id="PF00031">
    <property type="entry name" value="Cystatin"/>
    <property type="match status" value="1"/>
</dbReference>
<dbReference type="AlphaFoldDB" id="A0A6J2R513"/>
<evidence type="ECO:0000256" key="3">
    <source>
        <dbReference type="SAM" id="SignalP"/>
    </source>
</evidence>
<evidence type="ECO:0000256" key="1">
    <source>
        <dbReference type="ARBA" id="ARBA00009403"/>
    </source>
</evidence>
<gene>
    <name evidence="6" type="primary">cst3</name>
</gene>
<dbReference type="PANTHER" id="PTHR46186">
    <property type="entry name" value="CYSTATIN"/>
    <property type="match status" value="1"/>
</dbReference>
<dbReference type="GO" id="GO:0031982">
    <property type="term" value="C:vesicle"/>
    <property type="evidence" value="ECO:0007669"/>
    <property type="project" value="TreeGrafter"/>
</dbReference>
<feature type="domain" description="Cystatin" evidence="4">
    <location>
        <begin position="21"/>
        <end position="129"/>
    </location>
</feature>
<dbReference type="GO" id="GO:0004869">
    <property type="term" value="F:cysteine-type endopeptidase inhibitor activity"/>
    <property type="evidence" value="ECO:0007669"/>
    <property type="project" value="InterPro"/>
</dbReference>
<dbReference type="Proteomes" id="UP000504630">
    <property type="component" value="Chromosome 15"/>
</dbReference>
<dbReference type="GO" id="GO:0005615">
    <property type="term" value="C:extracellular space"/>
    <property type="evidence" value="ECO:0007669"/>
    <property type="project" value="TreeGrafter"/>
</dbReference>
<keyword evidence="5" id="KW-1185">Reference proteome</keyword>
<feature type="chain" id="PRO_5026662175" evidence="3">
    <location>
        <begin position="21"/>
        <end position="129"/>
    </location>
</feature>
<dbReference type="OrthoDB" id="1908104at2759"/>
<sequence>MMWKIVVPVFVAVFAVTATAGLVGGFSDVNVSDGGVSDALNFAVVQHNRGLNDDYLSQVEEVIKVQRQVVAGSKYLITVRMAKTSCRKGTANEMCTINQDPQLAGPYLCTFTVWSRPWINDIQLLNQSC</sequence>
<dbReference type="PROSITE" id="PS00287">
    <property type="entry name" value="CYSTATIN"/>
    <property type="match status" value="1"/>
</dbReference>
<accession>A0A6J2R513</accession>